<gene>
    <name evidence="3" type="ORF">FRD01_09575</name>
</gene>
<feature type="transmembrane region" description="Helical" evidence="1">
    <location>
        <begin position="336"/>
        <end position="356"/>
    </location>
</feature>
<dbReference type="Pfam" id="PF00535">
    <property type="entry name" value="Glycos_transf_2"/>
    <property type="match status" value="1"/>
</dbReference>
<dbReference type="CDD" id="cd00761">
    <property type="entry name" value="Glyco_tranf_GTA_type"/>
    <property type="match status" value="1"/>
</dbReference>
<dbReference type="SUPFAM" id="SSF53448">
    <property type="entry name" value="Nucleotide-diphospho-sugar transferases"/>
    <property type="match status" value="1"/>
</dbReference>
<sequence>MSMLWLLLVLPALGALLLTVFNEFVWPRGRIGARPDGSISVLIPARNEAMNIEAAVRSVMSGTVKPDEVIVYDDGSTDSTPDILKRLSEEFRELRVENGIGLPPGWVGKPHACHRLAGFARGDKLLFLDADVRLHPEGLQRILSIFEDYGAKVVTAVPRQEMVTFPEKLVMPLLHMTYTSWLPMPLVWKTNDPRFLAANGQVLAFDRDAYDQVGGFEAIKKEVVDDMAICRIAKTKKLRVVFADGHFIATCRMYRNFREIWEGFSKNLYEGIGAHPIGLVFLVALYIGTFVAPYLGLVSFAWSQTWGLAALAGVLANLSLRFVLSIRHGHPFVSALLHPVAVVVLMAIAINSWWWNTKGAISWSGRVYQAKKSR</sequence>
<evidence type="ECO:0000313" key="4">
    <source>
        <dbReference type="Proteomes" id="UP000321595"/>
    </source>
</evidence>
<dbReference type="AlphaFoldDB" id="A0A5B8XPL1"/>
<keyword evidence="1" id="KW-0812">Transmembrane</keyword>
<evidence type="ECO:0000313" key="3">
    <source>
        <dbReference type="EMBL" id="QED27484.1"/>
    </source>
</evidence>
<feature type="transmembrane region" description="Helical" evidence="1">
    <location>
        <begin position="277"/>
        <end position="298"/>
    </location>
</feature>
<reference evidence="3 4" key="1">
    <citation type="submission" date="2019-08" db="EMBL/GenBank/DDBJ databases">
        <authorList>
            <person name="Liang Q."/>
        </authorList>
    </citation>
    <scope>NUCLEOTIDE SEQUENCE [LARGE SCALE GENOMIC DNA]</scope>
    <source>
        <strain evidence="3 4">V1718</strain>
    </source>
</reference>
<dbReference type="GO" id="GO:0016740">
    <property type="term" value="F:transferase activity"/>
    <property type="evidence" value="ECO:0007669"/>
    <property type="project" value="UniProtKB-KW"/>
</dbReference>
<keyword evidence="1" id="KW-0472">Membrane</keyword>
<dbReference type="PANTHER" id="PTHR43646:SF3">
    <property type="entry name" value="SLR1566 PROTEIN"/>
    <property type="match status" value="1"/>
</dbReference>
<dbReference type="PANTHER" id="PTHR43646">
    <property type="entry name" value="GLYCOSYLTRANSFERASE"/>
    <property type="match status" value="1"/>
</dbReference>
<organism evidence="3 4">
    <name type="scientific">Microvenator marinus</name>
    <dbReference type="NCBI Taxonomy" id="2600177"/>
    <lineage>
        <taxon>Bacteria</taxon>
        <taxon>Deltaproteobacteria</taxon>
        <taxon>Bradymonadales</taxon>
        <taxon>Microvenatoraceae</taxon>
        <taxon>Microvenator</taxon>
    </lineage>
</organism>
<dbReference type="InterPro" id="IPR029044">
    <property type="entry name" value="Nucleotide-diphossugar_trans"/>
</dbReference>
<evidence type="ECO:0000256" key="1">
    <source>
        <dbReference type="SAM" id="Phobius"/>
    </source>
</evidence>
<keyword evidence="4" id="KW-1185">Reference proteome</keyword>
<accession>A0A5B8XPL1</accession>
<dbReference type="EMBL" id="CP042467">
    <property type="protein sequence ID" value="QED27484.1"/>
    <property type="molecule type" value="Genomic_DNA"/>
</dbReference>
<evidence type="ECO:0000259" key="2">
    <source>
        <dbReference type="Pfam" id="PF00535"/>
    </source>
</evidence>
<dbReference type="OrthoDB" id="276604at2"/>
<dbReference type="InterPro" id="IPR001173">
    <property type="entry name" value="Glyco_trans_2-like"/>
</dbReference>
<protein>
    <submittedName>
        <fullName evidence="3">Glycosyltransferase</fullName>
    </submittedName>
</protein>
<proteinExistence type="predicted"/>
<dbReference type="Proteomes" id="UP000321595">
    <property type="component" value="Chromosome"/>
</dbReference>
<keyword evidence="1" id="KW-1133">Transmembrane helix</keyword>
<name>A0A5B8XPL1_9DELT</name>
<feature type="transmembrane region" description="Helical" evidence="1">
    <location>
        <begin position="305"/>
        <end position="324"/>
    </location>
</feature>
<keyword evidence="3" id="KW-0808">Transferase</keyword>
<dbReference type="RefSeq" id="WP_146959169.1">
    <property type="nucleotide sequence ID" value="NZ_CP042467.1"/>
</dbReference>
<dbReference type="KEGG" id="bbae:FRD01_09575"/>
<dbReference type="Gene3D" id="3.90.550.10">
    <property type="entry name" value="Spore Coat Polysaccharide Biosynthesis Protein SpsA, Chain A"/>
    <property type="match status" value="1"/>
</dbReference>
<feature type="domain" description="Glycosyltransferase 2-like" evidence="2">
    <location>
        <begin position="40"/>
        <end position="160"/>
    </location>
</feature>